<keyword evidence="3 12" id="KW-0919">Taste</keyword>
<feature type="transmembrane region" description="Helical" evidence="13">
    <location>
        <begin position="21"/>
        <end position="45"/>
    </location>
</feature>
<dbReference type="GO" id="GO:0004930">
    <property type="term" value="F:G protein-coupled receptor activity"/>
    <property type="evidence" value="ECO:0007669"/>
    <property type="project" value="UniProtKB-KW"/>
</dbReference>
<dbReference type="InterPro" id="IPR007960">
    <property type="entry name" value="TAS2R"/>
</dbReference>
<keyword evidence="8 12" id="KW-0472">Membrane</keyword>
<evidence type="ECO:0000256" key="5">
    <source>
        <dbReference type="ARBA" id="ARBA00022692"/>
    </source>
</evidence>
<evidence type="ECO:0000256" key="6">
    <source>
        <dbReference type="ARBA" id="ARBA00022989"/>
    </source>
</evidence>
<dbReference type="PANTHER" id="PTHR11394">
    <property type="entry name" value="TASTE RECEPTOR TYPE 2"/>
    <property type="match status" value="1"/>
</dbReference>
<dbReference type="OrthoDB" id="8876749at2759"/>
<dbReference type="FunFam" id="1.20.1070.10:FF:000055">
    <property type="entry name" value="Taste receptor type 2"/>
    <property type="match status" value="1"/>
</dbReference>
<feature type="non-terminal residue" evidence="14">
    <location>
        <position position="281"/>
    </location>
</feature>
<evidence type="ECO:0000256" key="9">
    <source>
        <dbReference type="ARBA" id="ARBA00023170"/>
    </source>
</evidence>
<evidence type="ECO:0000256" key="4">
    <source>
        <dbReference type="ARBA" id="ARBA00022606"/>
    </source>
</evidence>
<dbReference type="GO" id="GO:0016020">
    <property type="term" value="C:membrane"/>
    <property type="evidence" value="ECO:0007669"/>
    <property type="project" value="UniProtKB-SubCell"/>
</dbReference>
<dbReference type="Proteomes" id="UP000053745">
    <property type="component" value="Unassembled WGS sequence"/>
</dbReference>
<evidence type="ECO:0000256" key="13">
    <source>
        <dbReference type="SAM" id="Phobius"/>
    </source>
</evidence>
<evidence type="ECO:0000256" key="12">
    <source>
        <dbReference type="RuleBase" id="RU004424"/>
    </source>
</evidence>
<feature type="transmembrane region" description="Helical" evidence="13">
    <location>
        <begin position="153"/>
        <end position="179"/>
    </location>
</feature>
<comment type="similarity">
    <text evidence="2 11">Belongs to the G-protein coupled receptor T2R family.</text>
</comment>
<dbReference type="SUPFAM" id="SSF81321">
    <property type="entry name" value="Family A G protein-coupled receptor-like"/>
    <property type="match status" value="1"/>
</dbReference>
<keyword evidence="9 12" id="KW-0675">Receptor</keyword>
<keyword evidence="6 13" id="KW-1133">Transmembrane helix</keyword>
<feature type="transmembrane region" description="Helical" evidence="13">
    <location>
        <begin position="211"/>
        <end position="232"/>
    </location>
</feature>
<dbReference type="AlphaFoldDB" id="A0A091LC63"/>
<evidence type="ECO:0000256" key="10">
    <source>
        <dbReference type="ARBA" id="ARBA00023224"/>
    </source>
</evidence>
<evidence type="ECO:0000256" key="7">
    <source>
        <dbReference type="ARBA" id="ARBA00023040"/>
    </source>
</evidence>
<dbReference type="GO" id="GO:0033038">
    <property type="term" value="F:bitter taste receptor activity"/>
    <property type="evidence" value="ECO:0007669"/>
    <property type="project" value="InterPro"/>
</dbReference>
<name>A0A091LC63_CATAU</name>
<dbReference type="Gene3D" id="1.20.1070.10">
    <property type="entry name" value="Rhodopsin 7-helix transmembrane proteins"/>
    <property type="match status" value="1"/>
</dbReference>
<dbReference type="PANTHER" id="PTHR11394:SF47">
    <property type="entry name" value="TASTE RECEPTOR TYPE 2 MEMBER 40"/>
    <property type="match status" value="1"/>
</dbReference>
<proteinExistence type="inferred from homology"/>
<evidence type="ECO:0000256" key="3">
    <source>
        <dbReference type="ARBA" id="ARBA00022480"/>
    </source>
</evidence>
<comment type="subcellular location">
    <subcellularLocation>
        <location evidence="1 12">Membrane</location>
        <topology evidence="1 12">Multi-pass membrane protein</topology>
    </subcellularLocation>
</comment>
<evidence type="ECO:0000256" key="1">
    <source>
        <dbReference type="ARBA" id="ARBA00004141"/>
    </source>
</evidence>
<evidence type="ECO:0000313" key="15">
    <source>
        <dbReference type="Proteomes" id="UP000053745"/>
    </source>
</evidence>
<dbReference type="Pfam" id="PF05296">
    <property type="entry name" value="TAS2R"/>
    <property type="match status" value="1"/>
</dbReference>
<dbReference type="EMBL" id="KL313340">
    <property type="protein sequence ID" value="KFP53517.1"/>
    <property type="molecule type" value="Genomic_DNA"/>
</dbReference>
<sequence length="281" mass="32079">ILAVSSTSCIRSKILSSYDMIMIFLSLSRFFLQSWMMLDLFLSLFCETSYYEENLFVIFKTVFMFLNYSSLWFAAWLSVFYCTKVASFTQSFFIWLKQRISSLVPWMLITSSLFSFATSLPFAWDIYNVHGNFTAPLTVTNSSERRVTMKASLFLLILLCNAGIALPLIVFVVSSILLIRSLWIHTRQMQNNATGFRDPSLEAHIGAIKSVFSFLILYVTYFISLVLILSNIFLPLSIGEAMCIAVMAACPAGHSMVLIWSNPKFRELPARILQNTNCHVR</sequence>
<organism evidence="14 15">
    <name type="scientific">Cathartes aura</name>
    <name type="common">Turkey vulture</name>
    <name type="synonym">Vultur aura</name>
    <dbReference type="NCBI Taxonomy" id="43455"/>
    <lineage>
        <taxon>Eukaryota</taxon>
        <taxon>Metazoa</taxon>
        <taxon>Chordata</taxon>
        <taxon>Craniata</taxon>
        <taxon>Vertebrata</taxon>
        <taxon>Euteleostomi</taxon>
        <taxon>Archelosauria</taxon>
        <taxon>Archosauria</taxon>
        <taxon>Dinosauria</taxon>
        <taxon>Saurischia</taxon>
        <taxon>Theropoda</taxon>
        <taxon>Coelurosauria</taxon>
        <taxon>Aves</taxon>
        <taxon>Neognathae</taxon>
        <taxon>Neoaves</taxon>
        <taxon>Telluraves</taxon>
        <taxon>Accipitrimorphae</taxon>
        <taxon>Accipitriformes</taxon>
        <taxon>Cathartidae</taxon>
        <taxon>Cathartes</taxon>
    </lineage>
</organism>
<feature type="transmembrane region" description="Helical" evidence="13">
    <location>
        <begin position="57"/>
        <end position="82"/>
    </location>
</feature>
<evidence type="ECO:0000256" key="11">
    <source>
        <dbReference type="RuleBase" id="RU004423"/>
    </source>
</evidence>
<feature type="transmembrane region" description="Helical" evidence="13">
    <location>
        <begin position="238"/>
        <end position="261"/>
    </location>
</feature>
<feature type="transmembrane region" description="Helical" evidence="13">
    <location>
        <begin position="103"/>
        <end position="124"/>
    </location>
</feature>
<keyword evidence="15" id="KW-1185">Reference proteome</keyword>
<evidence type="ECO:0000256" key="2">
    <source>
        <dbReference type="ARBA" id="ARBA00007376"/>
    </source>
</evidence>
<protein>
    <recommendedName>
        <fullName evidence="12">Taste receptor type 2</fullName>
    </recommendedName>
</protein>
<keyword evidence="5 12" id="KW-0812">Transmembrane</keyword>
<keyword evidence="4 12" id="KW-0716">Sensory transduction</keyword>
<evidence type="ECO:0000313" key="14">
    <source>
        <dbReference type="EMBL" id="KFP53517.1"/>
    </source>
</evidence>
<gene>
    <name evidence="14" type="ORF">N323_02203</name>
</gene>
<evidence type="ECO:0000256" key="8">
    <source>
        <dbReference type="ARBA" id="ARBA00023136"/>
    </source>
</evidence>
<accession>A0A091LC63</accession>
<keyword evidence="10 12" id="KW-0807">Transducer</keyword>
<keyword evidence="7 12" id="KW-0297">G-protein coupled receptor</keyword>
<feature type="non-terminal residue" evidence="14">
    <location>
        <position position="1"/>
    </location>
</feature>
<reference evidence="14 15" key="1">
    <citation type="submission" date="2014-04" db="EMBL/GenBank/DDBJ databases">
        <title>Genome evolution of avian class.</title>
        <authorList>
            <person name="Zhang G."/>
            <person name="Li C."/>
        </authorList>
    </citation>
    <scope>NUCLEOTIDE SEQUENCE [LARGE SCALE GENOMIC DNA]</scope>
    <source>
        <strain evidence="14">BGI_N323</strain>
    </source>
</reference>